<organism evidence="2 3">
    <name type="scientific">Flavobacterium gyeonganense</name>
    <dbReference type="NCBI Taxonomy" id="1310418"/>
    <lineage>
        <taxon>Bacteria</taxon>
        <taxon>Pseudomonadati</taxon>
        <taxon>Bacteroidota</taxon>
        <taxon>Flavobacteriia</taxon>
        <taxon>Flavobacteriales</taxon>
        <taxon>Flavobacteriaceae</taxon>
        <taxon>Flavobacterium</taxon>
    </lineage>
</organism>
<feature type="signal peptide" evidence="1">
    <location>
        <begin position="1"/>
        <end position="18"/>
    </location>
</feature>
<gene>
    <name evidence="2" type="ORF">ACFFVK_07940</name>
</gene>
<keyword evidence="3" id="KW-1185">Reference proteome</keyword>
<dbReference type="RefSeq" id="WP_278008982.1">
    <property type="nucleotide sequence ID" value="NZ_CP121112.1"/>
</dbReference>
<name>A0ABV5H9D6_9FLAO</name>
<sequence>MRKALLLCLLLASNFIYSQDEAWEKFAKKNKDVLGLNAIVADKSYYSQAILEFLIVKQIIEKAGENVFDIPNSDPQSKRLANIAIPAEKEKIINLKGKHIIRLFDSKPSQNKTLSNAITDSLGVAPCEIVVPKTIQDLKSGFQFRHYLFKGDNKTALQAFGIINNEIKTSDLYVVIDYLQFQDCNCTGLPKIRYAVGVRSEFKISGIELNKGNEENSLSIEKLAARVEFGQIKVDISMKTIGITGKSARLNIPVNTSFDVQTYGEYTKVIDFIRNSIDEQDITKVMTQPELIPVMDEYRTSVSDINTAVFKELKIIQKKYIKELSDTSSDYIDPMASSIEKIIKESLIEEIDHKNNKRKTLYGIDKKVNDLNRYLAILQYTYSPSNFEQQVNTKLREENKLDLGGGTVSSIQELYSDGFKLLENKKFPEALAKFREVYKVKPTYGNADEIIDFIEQKINGSITEDQLFETIIKNNLWLAPGGTEEKLNKARSGK</sequence>
<dbReference type="Proteomes" id="UP001589562">
    <property type="component" value="Unassembled WGS sequence"/>
</dbReference>
<reference evidence="2 3" key="1">
    <citation type="submission" date="2024-09" db="EMBL/GenBank/DDBJ databases">
        <authorList>
            <person name="Sun Q."/>
            <person name="Mori K."/>
        </authorList>
    </citation>
    <scope>NUCLEOTIDE SEQUENCE [LARGE SCALE GENOMIC DNA]</scope>
    <source>
        <strain evidence="2 3">CECT 8365</strain>
    </source>
</reference>
<evidence type="ECO:0000256" key="1">
    <source>
        <dbReference type="SAM" id="SignalP"/>
    </source>
</evidence>
<comment type="caution">
    <text evidence="2">The sequence shown here is derived from an EMBL/GenBank/DDBJ whole genome shotgun (WGS) entry which is preliminary data.</text>
</comment>
<proteinExistence type="predicted"/>
<feature type="chain" id="PRO_5046004764" evidence="1">
    <location>
        <begin position="19"/>
        <end position="494"/>
    </location>
</feature>
<evidence type="ECO:0000313" key="2">
    <source>
        <dbReference type="EMBL" id="MFB9108505.1"/>
    </source>
</evidence>
<protein>
    <submittedName>
        <fullName evidence="2">Uncharacterized protein</fullName>
    </submittedName>
</protein>
<accession>A0ABV5H9D6</accession>
<keyword evidence="1" id="KW-0732">Signal</keyword>
<evidence type="ECO:0000313" key="3">
    <source>
        <dbReference type="Proteomes" id="UP001589562"/>
    </source>
</evidence>
<dbReference type="EMBL" id="JBHMFE010000011">
    <property type="protein sequence ID" value="MFB9108505.1"/>
    <property type="molecule type" value="Genomic_DNA"/>
</dbReference>